<evidence type="ECO:0008006" key="3">
    <source>
        <dbReference type="Google" id="ProtNLM"/>
    </source>
</evidence>
<dbReference type="RefSeq" id="WP_345685941.1">
    <property type="nucleotide sequence ID" value="NZ_BAABRO010000012.1"/>
</dbReference>
<dbReference type="InterPro" id="IPR017647">
    <property type="entry name" value="Dnd_assoc_3"/>
</dbReference>
<reference evidence="1 2" key="1">
    <citation type="submission" date="2024-02" db="EMBL/GenBank/DDBJ databases">
        <title>Rhodopirellula caenicola NBRC 110016.</title>
        <authorList>
            <person name="Ichikawa N."/>
            <person name="Katano-Makiyama Y."/>
            <person name="Hidaka K."/>
        </authorList>
    </citation>
    <scope>NUCLEOTIDE SEQUENCE [LARGE SCALE GENOMIC DNA]</scope>
    <source>
        <strain evidence="1 2">NBRC 110016</strain>
    </source>
</reference>
<protein>
    <recommendedName>
        <fullName evidence="3">DNA phosphorothioation-dependent restriction protein DptF</fullName>
    </recommendedName>
</protein>
<comment type="caution">
    <text evidence="1">The sequence shown here is derived from an EMBL/GenBank/DDBJ whole genome shotgun (WGS) entry which is preliminary data.</text>
</comment>
<sequence>MSLKQTIEMLSKGSAQAVTTLNSSSVDAEKLKNYLYVKTPIEKSLIGTIEESTKKRIIFLCGSSGDGKSEIFCRIHNKYSSTFEFHLDATHSFDPGKDAIQTLDDKFAEYKKATKPLVVGINIGMLGNFAAEGDLAHSDIKRSISKFLSGQDVSNAEHVFINFEQSPKFNLKGDLIEAPFIGPLLKRICAMDDKNPIYAQWKNSPDGTDLSRNYALLCVPEVQQRICSLLFYAHLKFDQFLTARTVLDFVYQILGGKGSLFDNIFCGKGSELFDSLRMLDPCHARSKSLDLFQVKTSLGLISPEFQVFRDDIRSEFGLELTESRSWVRLFYVMQDVELSNNFHHRFRDDLKRELFDEFRDIWQLHRDYDGDNKEKRTRLRKFYNDTFISAVTSFANRFAPEIQRDRFLLGKPNGFALSANSPIQPELSRLASEAPTQLRSFDTYLKVGDEKIGPVPVSVSFLELARKINHGYRPNTHDKTTVVKLEELVEGIRRIVRKTDWLYIQTDGSEWKLENNEYEDEIIVERR</sequence>
<gene>
    <name evidence="1" type="ORF">Rcae01_04604</name>
</gene>
<evidence type="ECO:0000313" key="2">
    <source>
        <dbReference type="Proteomes" id="UP001416858"/>
    </source>
</evidence>
<organism evidence="1 2">
    <name type="scientific">Novipirellula caenicola</name>
    <dbReference type="NCBI Taxonomy" id="1536901"/>
    <lineage>
        <taxon>Bacteria</taxon>
        <taxon>Pseudomonadati</taxon>
        <taxon>Planctomycetota</taxon>
        <taxon>Planctomycetia</taxon>
        <taxon>Pirellulales</taxon>
        <taxon>Pirellulaceae</taxon>
        <taxon>Novipirellula</taxon>
    </lineage>
</organism>
<dbReference type="NCBIfam" id="TIGR03238">
    <property type="entry name" value="dnd_assoc_3"/>
    <property type="match status" value="1"/>
</dbReference>
<keyword evidence="2" id="KW-1185">Reference proteome</keyword>
<evidence type="ECO:0000313" key="1">
    <source>
        <dbReference type="EMBL" id="GAA5509135.1"/>
    </source>
</evidence>
<accession>A0ABP9VXX7</accession>
<name>A0ABP9VXX7_9BACT</name>
<proteinExistence type="predicted"/>
<dbReference type="EMBL" id="BAABRO010000012">
    <property type="protein sequence ID" value="GAA5509135.1"/>
    <property type="molecule type" value="Genomic_DNA"/>
</dbReference>
<dbReference type="Proteomes" id="UP001416858">
    <property type="component" value="Unassembled WGS sequence"/>
</dbReference>